<dbReference type="AlphaFoldDB" id="B4D2Z3"/>
<gene>
    <name evidence="3" type="ORF">CfE428DRAFT_3281</name>
</gene>
<dbReference type="STRING" id="497964.CfE428DRAFT_3281"/>
<evidence type="ECO:0000313" key="4">
    <source>
        <dbReference type="Proteomes" id="UP000005824"/>
    </source>
</evidence>
<evidence type="ECO:0000313" key="3">
    <source>
        <dbReference type="EMBL" id="EDY19104.1"/>
    </source>
</evidence>
<evidence type="ECO:0000259" key="2">
    <source>
        <dbReference type="Pfam" id="PF07624"/>
    </source>
</evidence>
<dbReference type="InParanoid" id="B4D2Z3"/>
<organism evidence="3 4">
    <name type="scientific">Chthoniobacter flavus Ellin428</name>
    <dbReference type="NCBI Taxonomy" id="497964"/>
    <lineage>
        <taxon>Bacteria</taxon>
        <taxon>Pseudomonadati</taxon>
        <taxon>Verrucomicrobiota</taxon>
        <taxon>Spartobacteria</taxon>
        <taxon>Chthoniobacterales</taxon>
        <taxon>Chthoniobacteraceae</taxon>
        <taxon>Chthoniobacter</taxon>
    </lineage>
</organism>
<feature type="domain" description="DUF1585" evidence="2">
    <location>
        <begin position="44"/>
        <end position="117"/>
    </location>
</feature>
<feature type="region of interest" description="Disordered" evidence="1">
    <location>
        <begin position="1"/>
        <end position="25"/>
    </location>
</feature>
<dbReference type="eggNOG" id="COG1020">
    <property type="taxonomic scope" value="Bacteria"/>
</dbReference>
<sequence>MSSVDGVIDIAPSKKATKPKVPPGARNISFKLGPAVDPSGQLPDGRAFANIDALERLLLANERQLARNLAGQLLTYATGAAPSFADRAEVERILDATQKSSYGVHDLVQAVVQSSLFTNK</sequence>
<dbReference type="RefSeq" id="WP_006980606.1">
    <property type="nucleotide sequence ID" value="NZ_ABVL01000009.1"/>
</dbReference>
<keyword evidence="4" id="KW-1185">Reference proteome</keyword>
<dbReference type="InterPro" id="IPR011478">
    <property type="entry name" value="DUF1585"/>
</dbReference>
<comment type="caution">
    <text evidence="3">The sequence shown here is derived from an EMBL/GenBank/DDBJ whole genome shotgun (WGS) entry which is preliminary data.</text>
</comment>
<dbReference type="Pfam" id="PF07624">
    <property type="entry name" value="PSD2"/>
    <property type="match status" value="1"/>
</dbReference>
<protein>
    <recommendedName>
        <fullName evidence="2">DUF1585 domain-containing protein</fullName>
    </recommendedName>
</protein>
<name>B4D2Z3_9BACT</name>
<accession>B4D2Z3</accession>
<dbReference type="EMBL" id="ABVL01000009">
    <property type="protein sequence ID" value="EDY19104.1"/>
    <property type="molecule type" value="Genomic_DNA"/>
</dbReference>
<evidence type="ECO:0000256" key="1">
    <source>
        <dbReference type="SAM" id="MobiDB-lite"/>
    </source>
</evidence>
<dbReference type="Proteomes" id="UP000005824">
    <property type="component" value="Unassembled WGS sequence"/>
</dbReference>
<reference evidence="3 4" key="1">
    <citation type="journal article" date="2011" name="J. Bacteriol.">
        <title>Genome sequence of Chthoniobacter flavus Ellin428, an aerobic heterotrophic soil bacterium.</title>
        <authorList>
            <person name="Kant R."/>
            <person name="van Passel M.W."/>
            <person name="Palva A."/>
            <person name="Lucas S."/>
            <person name="Lapidus A."/>
            <person name="Glavina Del Rio T."/>
            <person name="Dalin E."/>
            <person name="Tice H."/>
            <person name="Bruce D."/>
            <person name="Goodwin L."/>
            <person name="Pitluck S."/>
            <person name="Larimer F.W."/>
            <person name="Land M.L."/>
            <person name="Hauser L."/>
            <person name="Sangwan P."/>
            <person name="de Vos W.M."/>
            <person name="Janssen P.H."/>
            <person name="Smidt H."/>
        </authorList>
    </citation>
    <scope>NUCLEOTIDE SEQUENCE [LARGE SCALE GENOMIC DNA]</scope>
    <source>
        <strain evidence="3 4">Ellin428</strain>
    </source>
</reference>
<proteinExistence type="predicted"/>